<dbReference type="InterPro" id="IPR050090">
    <property type="entry name" value="Tyrosine_recombinase_XerCD"/>
</dbReference>
<evidence type="ECO:0000259" key="7">
    <source>
        <dbReference type="PROSITE" id="PS51900"/>
    </source>
</evidence>
<organism evidence="8 9">
    <name type="scientific">Deinococcus terrestris</name>
    <dbReference type="NCBI Taxonomy" id="2651870"/>
    <lineage>
        <taxon>Bacteria</taxon>
        <taxon>Thermotogati</taxon>
        <taxon>Deinococcota</taxon>
        <taxon>Deinococci</taxon>
        <taxon>Deinococcales</taxon>
        <taxon>Deinococcaceae</taxon>
        <taxon>Deinococcus</taxon>
    </lineage>
</organism>
<dbReference type="Pfam" id="PF00589">
    <property type="entry name" value="Phage_integrase"/>
    <property type="match status" value="1"/>
</dbReference>
<gene>
    <name evidence="8" type="ORF">F8S09_10810</name>
</gene>
<dbReference type="PANTHER" id="PTHR30349:SF41">
    <property type="entry name" value="INTEGRASE_RECOMBINASE PROTEIN MJ0367-RELATED"/>
    <property type="match status" value="1"/>
</dbReference>
<evidence type="ECO:0000259" key="6">
    <source>
        <dbReference type="PROSITE" id="PS51898"/>
    </source>
</evidence>
<dbReference type="InterPro" id="IPR002104">
    <property type="entry name" value="Integrase_catalytic"/>
</dbReference>
<name>A0A7X1NWN3_9DEIO</name>
<dbReference type="Gene3D" id="1.10.150.130">
    <property type="match status" value="1"/>
</dbReference>
<dbReference type="Pfam" id="PF14659">
    <property type="entry name" value="Phage_int_SAM_3"/>
    <property type="match status" value="1"/>
</dbReference>
<evidence type="ECO:0000256" key="4">
    <source>
        <dbReference type="ARBA" id="ARBA00023172"/>
    </source>
</evidence>
<evidence type="ECO:0000256" key="5">
    <source>
        <dbReference type="PROSITE-ProRule" id="PRU01248"/>
    </source>
</evidence>
<reference evidence="8 9" key="1">
    <citation type="submission" date="2019-10" db="EMBL/GenBank/DDBJ databases">
        <title>Deinococcus sp. isolated from soil.</title>
        <authorList>
            <person name="Li Y."/>
            <person name="Wang J."/>
        </authorList>
    </citation>
    <scope>NUCLEOTIDE SEQUENCE [LARGE SCALE GENOMIC DNA]</scope>
    <source>
        <strain evidence="8 9">SDU3-2</strain>
    </source>
</reference>
<comment type="similarity">
    <text evidence="1">Belongs to the 'phage' integrase family.</text>
</comment>
<dbReference type="SUPFAM" id="SSF56349">
    <property type="entry name" value="DNA breaking-rejoining enzymes"/>
    <property type="match status" value="1"/>
</dbReference>
<feature type="domain" description="Core-binding (CB)" evidence="7">
    <location>
        <begin position="72"/>
        <end position="155"/>
    </location>
</feature>
<dbReference type="GO" id="GO:0006310">
    <property type="term" value="P:DNA recombination"/>
    <property type="evidence" value="ECO:0007669"/>
    <property type="project" value="UniProtKB-KW"/>
</dbReference>
<dbReference type="GO" id="GO:0003677">
    <property type="term" value="F:DNA binding"/>
    <property type="evidence" value="ECO:0007669"/>
    <property type="project" value="UniProtKB-UniRule"/>
</dbReference>
<keyword evidence="2" id="KW-0229">DNA integration</keyword>
<dbReference type="AlphaFoldDB" id="A0A7X1NWN3"/>
<evidence type="ECO:0000313" key="8">
    <source>
        <dbReference type="EMBL" id="MPY67178.1"/>
    </source>
</evidence>
<protein>
    <submittedName>
        <fullName evidence="8">Site-specific integrase</fullName>
    </submittedName>
</protein>
<dbReference type="Gene3D" id="1.10.443.10">
    <property type="entry name" value="Intergrase catalytic core"/>
    <property type="match status" value="1"/>
</dbReference>
<sequence length="406" mass="45749">MAKRANGEGTISKRIKNGKVVGWRGAISLGYDLQGKPIRKTVSGKAQDEVREKMAALLAAQHTGTLADAENLTVAAFLHRWIDSKERDGVKPNTLRSYRDTARLYITPQLGRKKLEKLTPLDVEAALTALRRDGKSPQVMSYTLRVLKMALRQAVRWQMLPRNVAEAIKAPKTTRPELHVWTPEQVAAFLDQSQTHRLHAAFYLALMTGMRRGELLGLQWSDVDWERSRLKVRHNLVEVRLEAKPGKMHAGKLAVSSVELVLQTPKTAGSRRTIILSAGTLSKLQEHRQRQEAERKAAAEAWQGHGNDGYVFASEIGTATDPRNFYRWFTQILAEAEVPRIRFHDLRHTAASLMIRRGIPPKTVSERLGHADVGFTLRTYTHLYDEQREEAAFDINDFFPTAGAVN</sequence>
<dbReference type="Proteomes" id="UP000484842">
    <property type="component" value="Unassembled WGS sequence"/>
</dbReference>
<dbReference type="InterPro" id="IPR044068">
    <property type="entry name" value="CB"/>
</dbReference>
<dbReference type="PROSITE" id="PS51900">
    <property type="entry name" value="CB"/>
    <property type="match status" value="1"/>
</dbReference>
<evidence type="ECO:0000313" key="9">
    <source>
        <dbReference type="Proteomes" id="UP000484842"/>
    </source>
</evidence>
<dbReference type="InterPro" id="IPR010998">
    <property type="entry name" value="Integrase_recombinase_N"/>
</dbReference>
<accession>A0A7X1NWN3</accession>
<dbReference type="InterPro" id="IPR004107">
    <property type="entry name" value="Integrase_SAM-like_N"/>
</dbReference>
<evidence type="ECO:0000256" key="3">
    <source>
        <dbReference type="ARBA" id="ARBA00023125"/>
    </source>
</evidence>
<dbReference type="EMBL" id="WBSL01000004">
    <property type="protein sequence ID" value="MPY67178.1"/>
    <property type="molecule type" value="Genomic_DNA"/>
</dbReference>
<keyword evidence="4" id="KW-0233">DNA recombination</keyword>
<dbReference type="InterPro" id="IPR013762">
    <property type="entry name" value="Integrase-like_cat_sf"/>
</dbReference>
<dbReference type="PANTHER" id="PTHR30349">
    <property type="entry name" value="PHAGE INTEGRASE-RELATED"/>
    <property type="match status" value="1"/>
</dbReference>
<dbReference type="GO" id="GO:0015074">
    <property type="term" value="P:DNA integration"/>
    <property type="evidence" value="ECO:0007669"/>
    <property type="project" value="UniProtKB-KW"/>
</dbReference>
<proteinExistence type="inferred from homology"/>
<feature type="domain" description="Tyr recombinase" evidence="6">
    <location>
        <begin position="176"/>
        <end position="394"/>
    </location>
</feature>
<dbReference type="InterPro" id="IPR011010">
    <property type="entry name" value="DNA_brk_join_enz"/>
</dbReference>
<comment type="caution">
    <text evidence="8">The sequence shown here is derived from an EMBL/GenBank/DDBJ whole genome shotgun (WGS) entry which is preliminary data.</text>
</comment>
<keyword evidence="9" id="KW-1185">Reference proteome</keyword>
<keyword evidence="3 5" id="KW-0238">DNA-binding</keyword>
<evidence type="ECO:0000256" key="1">
    <source>
        <dbReference type="ARBA" id="ARBA00008857"/>
    </source>
</evidence>
<dbReference type="PROSITE" id="PS51898">
    <property type="entry name" value="TYR_RECOMBINASE"/>
    <property type="match status" value="1"/>
</dbReference>
<evidence type="ECO:0000256" key="2">
    <source>
        <dbReference type="ARBA" id="ARBA00022908"/>
    </source>
</evidence>
<dbReference type="CDD" id="cd01189">
    <property type="entry name" value="INT_ICEBs1_C_like"/>
    <property type="match status" value="1"/>
</dbReference>
<dbReference type="RefSeq" id="WP_152871485.1">
    <property type="nucleotide sequence ID" value="NZ_WBSL01000004.1"/>
</dbReference>